<dbReference type="RefSeq" id="WP_311686430.1">
    <property type="nucleotide sequence ID" value="NZ_JAVRHM010000020.1"/>
</dbReference>
<evidence type="ECO:0000256" key="4">
    <source>
        <dbReference type="ARBA" id="ARBA00022898"/>
    </source>
</evidence>
<name>A0ABU3E5C2_9FLAO</name>
<protein>
    <submittedName>
        <fullName evidence="6">Methionine aminotransferase</fullName>
    </submittedName>
</protein>
<dbReference type="EMBL" id="JAVRHM010000020">
    <property type="protein sequence ID" value="MDT0691189.1"/>
    <property type="molecule type" value="Genomic_DNA"/>
</dbReference>
<evidence type="ECO:0000259" key="5">
    <source>
        <dbReference type="Pfam" id="PF00155"/>
    </source>
</evidence>
<organism evidence="6 7">
    <name type="scientific">Autumnicola patrickiae</name>
    <dbReference type="NCBI Taxonomy" id="3075591"/>
    <lineage>
        <taxon>Bacteria</taxon>
        <taxon>Pseudomonadati</taxon>
        <taxon>Bacteroidota</taxon>
        <taxon>Flavobacteriia</taxon>
        <taxon>Flavobacteriales</taxon>
        <taxon>Flavobacteriaceae</taxon>
        <taxon>Autumnicola</taxon>
    </lineage>
</organism>
<keyword evidence="3" id="KW-0808">Transferase</keyword>
<dbReference type="NCBIfam" id="NF009079">
    <property type="entry name" value="PRK12414.1"/>
    <property type="match status" value="1"/>
</dbReference>
<dbReference type="CDD" id="cd00609">
    <property type="entry name" value="AAT_like"/>
    <property type="match status" value="1"/>
</dbReference>
<evidence type="ECO:0000256" key="1">
    <source>
        <dbReference type="ARBA" id="ARBA00001933"/>
    </source>
</evidence>
<feature type="domain" description="Aminotransferase class I/classII large" evidence="5">
    <location>
        <begin position="30"/>
        <end position="380"/>
    </location>
</feature>
<evidence type="ECO:0000313" key="6">
    <source>
        <dbReference type="EMBL" id="MDT0691189.1"/>
    </source>
</evidence>
<comment type="cofactor">
    <cofactor evidence="1">
        <name>pyridoxal 5'-phosphate</name>
        <dbReference type="ChEBI" id="CHEBI:597326"/>
    </cofactor>
</comment>
<keyword evidence="4" id="KW-0663">Pyridoxal phosphate</keyword>
<dbReference type="InterPro" id="IPR051326">
    <property type="entry name" value="Kynurenine-oxoglutarate_AT"/>
</dbReference>
<dbReference type="GO" id="GO:0008483">
    <property type="term" value="F:transaminase activity"/>
    <property type="evidence" value="ECO:0007669"/>
    <property type="project" value="UniProtKB-KW"/>
</dbReference>
<dbReference type="Pfam" id="PF00155">
    <property type="entry name" value="Aminotran_1_2"/>
    <property type="match status" value="1"/>
</dbReference>
<evidence type="ECO:0000256" key="3">
    <source>
        <dbReference type="ARBA" id="ARBA00022679"/>
    </source>
</evidence>
<dbReference type="Gene3D" id="3.90.1150.10">
    <property type="entry name" value="Aspartate Aminotransferase, domain 1"/>
    <property type="match status" value="1"/>
</dbReference>
<dbReference type="InterPro" id="IPR015421">
    <property type="entry name" value="PyrdxlP-dep_Trfase_major"/>
</dbReference>
<keyword evidence="2 6" id="KW-0032">Aminotransferase</keyword>
<sequence>MANFNNLSSKLPGGKTSIFSVMSTMARENDAIDLSQGFPNFETDTRLKELVYKAMKDGHNQYPPMNGILELRQQISAKIETLYGVKYKVDSEITMTSGATQALYCAITAFIHSGDEVIVFKPAYDSYEPTIKANGGKPVLIELKGKYFRIDWQEVKEKINSRTKMVIINTPHNPTGTVMSIEDMQQLESLLKNTNIILLSDEVYEHIIFDNIEHQSASRFPYLAERAIVCSSFGKTFHNTGWKMGYCVAPEELMKEIWKIHELTVFCVNHPMQRAFAEYLKDPENYLSLGSFYQQKRDKFLKLMEGSKFTATPSKGTYYQLFDFSEITEEKDTDFANRLTREHKVASIPVSEFNIAKKDNKQLRFCFAKTDETLEKAAEILNRI</sequence>
<gene>
    <name evidence="6" type="ORF">RM549_15445</name>
</gene>
<evidence type="ECO:0000256" key="2">
    <source>
        <dbReference type="ARBA" id="ARBA00022576"/>
    </source>
</evidence>
<dbReference type="Gene3D" id="3.40.640.10">
    <property type="entry name" value="Type I PLP-dependent aspartate aminotransferase-like (Major domain)"/>
    <property type="match status" value="1"/>
</dbReference>
<dbReference type="PANTHER" id="PTHR43807">
    <property type="entry name" value="FI04487P"/>
    <property type="match status" value="1"/>
</dbReference>
<dbReference type="NCBIfam" id="NF006569">
    <property type="entry name" value="PRK09082.1"/>
    <property type="match status" value="1"/>
</dbReference>
<reference evidence="6 7" key="1">
    <citation type="submission" date="2023-09" db="EMBL/GenBank/DDBJ databases">
        <authorList>
            <person name="Rey-Velasco X."/>
        </authorList>
    </citation>
    <scope>NUCLEOTIDE SEQUENCE [LARGE SCALE GENOMIC DNA]</scope>
    <source>
        <strain evidence="6 7">F188</strain>
    </source>
</reference>
<accession>A0ABU3E5C2</accession>
<dbReference type="InterPro" id="IPR004839">
    <property type="entry name" value="Aminotransferase_I/II_large"/>
</dbReference>
<comment type="caution">
    <text evidence="6">The sequence shown here is derived from an EMBL/GenBank/DDBJ whole genome shotgun (WGS) entry which is preliminary data.</text>
</comment>
<dbReference type="PANTHER" id="PTHR43807:SF20">
    <property type="entry name" value="FI04487P"/>
    <property type="match status" value="1"/>
</dbReference>
<dbReference type="InterPro" id="IPR015424">
    <property type="entry name" value="PyrdxlP-dep_Trfase"/>
</dbReference>
<dbReference type="SUPFAM" id="SSF53383">
    <property type="entry name" value="PLP-dependent transferases"/>
    <property type="match status" value="1"/>
</dbReference>
<dbReference type="InterPro" id="IPR015422">
    <property type="entry name" value="PyrdxlP-dep_Trfase_small"/>
</dbReference>
<evidence type="ECO:0000313" key="7">
    <source>
        <dbReference type="Proteomes" id="UP001261624"/>
    </source>
</evidence>
<proteinExistence type="predicted"/>
<dbReference type="Proteomes" id="UP001261624">
    <property type="component" value="Unassembled WGS sequence"/>
</dbReference>
<keyword evidence="7" id="KW-1185">Reference proteome</keyword>